<protein>
    <submittedName>
        <fullName evidence="1">Uncharacterized protein</fullName>
    </submittedName>
</protein>
<gene>
    <name evidence="1" type="ORF">AAFP95_18580</name>
</gene>
<keyword evidence="2" id="KW-1185">Reference proteome</keyword>
<proteinExistence type="predicted"/>
<dbReference type="RefSeq" id="WP_345766108.1">
    <property type="nucleotide sequence ID" value="NZ_CP154834.1"/>
</dbReference>
<organism evidence="1 2">
    <name type="scientific">Chryseobacterium endophyticum</name>
    <dbReference type="NCBI Taxonomy" id="1854762"/>
    <lineage>
        <taxon>Bacteria</taxon>
        <taxon>Pseudomonadati</taxon>
        <taxon>Bacteroidota</taxon>
        <taxon>Flavobacteriia</taxon>
        <taxon>Flavobacteriales</taxon>
        <taxon>Weeksellaceae</taxon>
        <taxon>Chryseobacterium group</taxon>
        <taxon>Chryseobacterium</taxon>
    </lineage>
</organism>
<dbReference type="AlphaFoldDB" id="A0AAU6WPE3"/>
<accession>A0AAU6WPE3</accession>
<name>A0AAU6WPE3_9FLAO</name>
<evidence type="ECO:0000313" key="2">
    <source>
        <dbReference type="Proteomes" id="UP001463665"/>
    </source>
</evidence>
<evidence type="ECO:0000313" key="1">
    <source>
        <dbReference type="EMBL" id="XAO73702.1"/>
    </source>
</evidence>
<dbReference type="Proteomes" id="UP001463665">
    <property type="component" value="Chromosome"/>
</dbReference>
<sequence length="49" mass="5503">MQARLIGKEDIEIVSPLGKDIAGSGFTGSRNVRDMELNLLVKIKRYLKE</sequence>
<reference evidence="1 2" key="1">
    <citation type="submission" date="2024-04" db="EMBL/GenBank/DDBJ databases">
        <title>Genome sequencing and assembly of rice foliar adapted Chryseobacterium endophyticum OsEnb-ALM-A6.</title>
        <authorList>
            <person name="Kumar S."/>
            <person name="Javed M."/>
            <person name="Chouhan V."/>
            <person name="Charishma K."/>
            <person name="Patel A."/>
            <person name="Kumar M."/>
            <person name="Sahu K.P."/>
            <person name="Kumar A."/>
        </authorList>
    </citation>
    <scope>NUCLEOTIDE SEQUENCE [LARGE SCALE GENOMIC DNA]</scope>
    <source>
        <strain evidence="1 2">OsEnb-ALM-A6</strain>
    </source>
</reference>
<dbReference type="EMBL" id="CP154834">
    <property type="protein sequence ID" value="XAO73702.1"/>
    <property type="molecule type" value="Genomic_DNA"/>
</dbReference>